<accession>A0A3B0V4U4</accession>
<dbReference type="EC" id="6.3.2.5" evidence="2"/>
<dbReference type="Pfam" id="PF04127">
    <property type="entry name" value="DFP"/>
    <property type="match status" value="1"/>
</dbReference>
<dbReference type="InterPro" id="IPR036551">
    <property type="entry name" value="Flavin_trans-like"/>
</dbReference>
<protein>
    <submittedName>
        <fullName evidence="2">Phosphopantothenoylcysteine decarboxylase / Phosphopantothenoylcysteine synthetase</fullName>
        <ecNumber evidence="2">4.1.1.36</ecNumber>
        <ecNumber evidence="2">6.3.2.5</ecNumber>
    </submittedName>
</protein>
<sequence>PATQANLDSLRQYGCIIAPPAAGAMACGDEGPGRLPEWRTVREYIATALTPQDLQGIHFLITAGPTYEDIDPVRFIGNRSSGKMGYALAGAARRRGAAVTLISGPSPLPDPPAITTIRVRSAREMAKFVHQEAPNAQIIIKAAAVADYSPLTPDSHKIKKGTASLELKLTANEDILKSLGESRGENTLPLLVGFAAESRDHLAHGLKKLKAKNLDLIVINDIGGSESAFANDNNQVIIINRQGKKIELPRLSKEETAHRLLDQLLPILPSP</sequence>
<dbReference type="AlphaFoldDB" id="A0A3B0V4U4"/>
<proteinExistence type="predicted"/>
<dbReference type="Gene3D" id="3.40.50.10300">
    <property type="entry name" value="CoaB-like"/>
    <property type="match status" value="1"/>
</dbReference>
<organism evidence="2">
    <name type="scientific">hydrothermal vent metagenome</name>
    <dbReference type="NCBI Taxonomy" id="652676"/>
    <lineage>
        <taxon>unclassified sequences</taxon>
        <taxon>metagenomes</taxon>
        <taxon>ecological metagenomes</taxon>
    </lineage>
</organism>
<keyword evidence="2" id="KW-0456">Lyase</keyword>
<dbReference type="GO" id="GO:0010181">
    <property type="term" value="F:FMN binding"/>
    <property type="evidence" value="ECO:0007669"/>
    <property type="project" value="InterPro"/>
</dbReference>
<dbReference type="NCBIfam" id="TIGR00521">
    <property type="entry name" value="coaBC_dfp"/>
    <property type="match status" value="1"/>
</dbReference>
<gene>
    <name evidence="2" type="ORF">MNBD_DELTA03-1643</name>
</gene>
<dbReference type="EMBL" id="UOEX01000254">
    <property type="protein sequence ID" value="VAW38578.1"/>
    <property type="molecule type" value="Genomic_DNA"/>
</dbReference>
<feature type="domain" description="DNA/pantothenate metabolism flavoprotein C-terminal" evidence="1">
    <location>
        <begin position="54"/>
        <end position="264"/>
    </location>
</feature>
<dbReference type="GO" id="GO:0004632">
    <property type="term" value="F:phosphopantothenate--cysteine ligase activity"/>
    <property type="evidence" value="ECO:0007669"/>
    <property type="project" value="UniProtKB-EC"/>
</dbReference>
<dbReference type="InterPro" id="IPR035929">
    <property type="entry name" value="CoaB-like_sf"/>
</dbReference>
<dbReference type="InterPro" id="IPR007085">
    <property type="entry name" value="DNA/pantothenate-metab_flavo_C"/>
</dbReference>
<dbReference type="EC" id="4.1.1.36" evidence="2"/>
<feature type="non-terminal residue" evidence="2">
    <location>
        <position position="1"/>
    </location>
</feature>
<dbReference type="SUPFAM" id="SSF102645">
    <property type="entry name" value="CoaB-like"/>
    <property type="match status" value="1"/>
</dbReference>
<name>A0A3B0V4U4_9ZZZZ</name>
<dbReference type="InterPro" id="IPR005252">
    <property type="entry name" value="CoaBC"/>
</dbReference>
<dbReference type="GO" id="GO:0015937">
    <property type="term" value="P:coenzyme A biosynthetic process"/>
    <property type="evidence" value="ECO:0007669"/>
    <property type="project" value="InterPro"/>
</dbReference>
<dbReference type="Gene3D" id="3.40.50.1950">
    <property type="entry name" value="Flavin prenyltransferase-like"/>
    <property type="match status" value="1"/>
</dbReference>
<evidence type="ECO:0000259" key="1">
    <source>
        <dbReference type="Pfam" id="PF04127"/>
    </source>
</evidence>
<dbReference type="GO" id="GO:0015941">
    <property type="term" value="P:pantothenate catabolic process"/>
    <property type="evidence" value="ECO:0007669"/>
    <property type="project" value="InterPro"/>
</dbReference>
<reference evidence="2" key="1">
    <citation type="submission" date="2018-06" db="EMBL/GenBank/DDBJ databases">
        <authorList>
            <person name="Zhirakovskaya E."/>
        </authorList>
    </citation>
    <scope>NUCLEOTIDE SEQUENCE</scope>
</reference>
<keyword evidence="2" id="KW-0436">Ligase</keyword>
<dbReference type="SUPFAM" id="SSF52507">
    <property type="entry name" value="Homo-oligomeric flavin-containing Cys decarboxylases, HFCD"/>
    <property type="match status" value="1"/>
</dbReference>
<dbReference type="GO" id="GO:0004633">
    <property type="term" value="F:phosphopantothenoylcysteine decarboxylase activity"/>
    <property type="evidence" value="ECO:0007669"/>
    <property type="project" value="UniProtKB-EC"/>
</dbReference>
<evidence type="ECO:0000313" key="2">
    <source>
        <dbReference type="EMBL" id="VAW38578.1"/>
    </source>
</evidence>